<accession>A0ABZ1UR42</accession>
<organism evidence="1 2">
    <name type="scientific">[Empedobacter] haloabium</name>
    <dbReference type="NCBI Taxonomy" id="592317"/>
    <lineage>
        <taxon>Bacteria</taxon>
        <taxon>Pseudomonadati</taxon>
        <taxon>Pseudomonadota</taxon>
        <taxon>Betaproteobacteria</taxon>
        <taxon>Burkholderiales</taxon>
        <taxon>Oxalobacteraceae</taxon>
        <taxon>Telluria group</taxon>
        <taxon>Telluria group incertae sedis</taxon>
    </lineage>
</organism>
<evidence type="ECO:0000313" key="1">
    <source>
        <dbReference type="EMBL" id="WUR15019.1"/>
    </source>
</evidence>
<protein>
    <submittedName>
        <fullName evidence="1">Uncharacterized protein</fullName>
    </submittedName>
</protein>
<evidence type="ECO:0000313" key="2">
    <source>
        <dbReference type="Proteomes" id="UP000321323"/>
    </source>
</evidence>
<keyword evidence="2" id="KW-1185">Reference proteome</keyword>
<dbReference type="EMBL" id="CP136508">
    <property type="protein sequence ID" value="WUR15019.1"/>
    <property type="molecule type" value="Genomic_DNA"/>
</dbReference>
<gene>
    <name evidence="1" type="ORF">E7V67_007900</name>
</gene>
<proteinExistence type="predicted"/>
<sequence length="156" mass="17875">MTRERQRERGERRRDAYRARVVDAALQLDAQWGCVSAWHYLLRRGVAQAIAVRVLSKAGPRRETDSVHPAVRDARARVPEVGIAQRTAIETPASEHVRTNVAAAWAVERAIDHASTEGRYYAESLLRMYALDTATVMRVLNEPHRRRRRHPPRQPP</sequence>
<name>A0ABZ1UR42_9BURK</name>
<dbReference type="Proteomes" id="UP000321323">
    <property type="component" value="Chromosome"/>
</dbReference>
<reference evidence="1 2" key="1">
    <citation type="journal article" date="2019" name="Int. J. Syst. Evol. Microbiol.">
        <title>The Draft Whole-Genome Sequence of the Antibiotic Producer Empedobacter haloabium ATCC 31962 Provides Indications for Its Taxonomic Reclassification.</title>
        <authorList>
            <person name="Miess H."/>
            <person name="Arlt P."/>
            <person name="Apel A.K."/>
            <person name="Weber T."/>
            <person name="Nieselt K."/>
            <person name="Hanssen F."/>
            <person name="Czemmel S."/>
            <person name="Nahnsen S."/>
            <person name="Gross H."/>
        </authorList>
    </citation>
    <scope>NUCLEOTIDE SEQUENCE [LARGE SCALE GENOMIC DNA]</scope>
    <source>
        <strain evidence="1 2">ATCC 31962</strain>
    </source>
</reference>